<dbReference type="GO" id="GO:0022904">
    <property type="term" value="P:respiratory electron transport chain"/>
    <property type="evidence" value="ECO:0007669"/>
    <property type="project" value="InterPro"/>
</dbReference>
<name>A0A8J3DR46_9HYPH</name>
<dbReference type="InterPro" id="IPR015409">
    <property type="entry name" value="Lactate_DH_C"/>
</dbReference>
<feature type="binding site" evidence="5 7">
    <location>
        <begin position="77"/>
        <end position="78"/>
    </location>
    <ligand>
        <name>FAD</name>
        <dbReference type="ChEBI" id="CHEBI:57692"/>
    </ligand>
</feature>
<comment type="catalytic activity">
    <reaction evidence="5 6">
        <text>(R)-lactate + a quinone = a quinol + pyruvate</text>
        <dbReference type="Rhea" id="RHEA:51468"/>
        <dbReference type="ChEBI" id="CHEBI:15361"/>
        <dbReference type="ChEBI" id="CHEBI:16004"/>
        <dbReference type="ChEBI" id="CHEBI:24646"/>
        <dbReference type="ChEBI" id="CHEBI:132124"/>
        <dbReference type="EC" id="1.1.5.12"/>
    </reaction>
</comment>
<dbReference type="GO" id="GO:0004458">
    <property type="term" value="F:D-lactate dehydrogenase (cytochrome) activity"/>
    <property type="evidence" value="ECO:0007669"/>
    <property type="project" value="UniProtKB-UniRule"/>
</dbReference>
<keyword evidence="4 5" id="KW-0560">Oxidoreductase</keyword>
<dbReference type="InterPro" id="IPR016169">
    <property type="entry name" value="FAD-bd_PCMH_sub2"/>
</dbReference>
<dbReference type="NCBIfam" id="NF008387">
    <property type="entry name" value="PRK11183.1"/>
    <property type="match status" value="1"/>
</dbReference>
<dbReference type="EMBL" id="BMZO01000011">
    <property type="protein sequence ID" value="GHC79065.1"/>
    <property type="molecule type" value="Genomic_DNA"/>
</dbReference>
<dbReference type="Pfam" id="PF09330">
    <property type="entry name" value="Lact-deh-memb"/>
    <property type="match status" value="1"/>
</dbReference>
<dbReference type="Gene3D" id="3.30.465.10">
    <property type="match status" value="1"/>
</dbReference>
<comment type="function">
    <text evidence="5 6">Catalyzes the oxidation of D-lactate to pyruvate.</text>
</comment>
<dbReference type="InterPro" id="IPR016173">
    <property type="entry name" value="D-lactate_DH_C-sub2"/>
</dbReference>
<comment type="caution">
    <text evidence="9">The sequence shown here is derived from an EMBL/GenBank/DDBJ whole genome shotgun (WGS) entry which is preliminary data.</text>
</comment>
<evidence type="ECO:0000256" key="7">
    <source>
        <dbReference type="PIRSR" id="PIRSR000101-1"/>
    </source>
</evidence>
<keyword evidence="5" id="KW-0472">Membrane</keyword>
<dbReference type="PROSITE" id="PS51387">
    <property type="entry name" value="FAD_PCMH"/>
    <property type="match status" value="1"/>
</dbReference>
<feature type="binding site" evidence="5 7">
    <location>
        <position position="256"/>
    </location>
    <ligand>
        <name>FAD</name>
        <dbReference type="ChEBI" id="CHEBI:57692"/>
    </ligand>
</feature>
<evidence type="ECO:0000313" key="10">
    <source>
        <dbReference type="Proteomes" id="UP000641137"/>
    </source>
</evidence>
<dbReference type="GO" id="GO:0048038">
    <property type="term" value="F:quinone binding"/>
    <property type="evidence" value="ECO:0007669"/>
    <property type="project" value="UniProtKB-KW"/>
</dbReference>
<dbReference type="InterPro" id="IPR012256">
    <property type="entry name" value="D_lactate_DH"/>
</dbReference>
<protein>
    <recommendedName>
        <fullName evidence="5">Quinone-dependent D-lactate dehydrogenase</fullName>
        <ecNumber evidence="5">1.1.5.12</ecNumber>
    </recommendedName>
    <alternativeName>
        <fullName evidence="5">D-lactate dehydrogenase</fullName>
        <shortName evidence="5">D-LDH</shortName>
    </alternativeName>
</protein>
<keyword evidence="5" id="KW-1003">Cell membrane</keyword>
<dbReference type="GO" id="GO:0006089">
    <property type="term" value="P:lactate metabolic process"/>
    <property type="evidence" value="ECO:0007669"/>
    <property type="project" value="UniProtKB-UniRule"/>
</dbReference>
<dbReference type="InterPro" id="IPR016167">
    <property type="entry name" value="FAD-bd_PCMH_sub1"/>
</dbReference>
<evidence type="ECO:0000313" key="9">
    <source>
        <dbReference type="EMBL" id="GHC79065.1"/>
    </source>
</evidence>
<dbReference type="InterPro" id="IPR016172">
    <property type="entry name" value="D-lactate_DH_C-sub1"/>
</dbReference>
<comment type="similarity">
    <text evidence="5">Belongs to the quinone-dependent D-lactate dehydrogenase family.</text>
</comment>
<comment type="cofactor">
    <cofactor evidence="1 5 6 7">
        <name>FAD</name>
        <dbReference type="ChEBI" id="CHEBI:57692"/>
    </cofactor>
</comment>
<sequence length="562" mass="62605">MTQTLLDDLRAIVGTRHLLTTPSQMRRFTHGYRWGEGNALAVAQPGTLVEMWKVIEASIAADAAVIAQAANTGLTGGSTPFGNDYDRPVVLVNTMRIKSLHMLGGGRQVLAFPGTTLDELETALQPLGREPHSVIGSSCLGASVIGGICNNSGGSLIRRGPAYTELALYARVTDNGRLELVNNLGISLGNDPADILRRIETKAYSENDIDWSDDKAASDPDYVRYVREIDAATPARYNADQRCLHEASGSAGKVIVFAVRLDTFEAEKETEVFYIGTNDPNDLTEIRRGMLADGASLPIAAEYIHREAFDISARYGKDTYYLVQRLGTRRLPKLFSLKSRIEAFFDRMPFTSASQVDRIMQKIADLLPSPLPERLKQFRDRFEHHLMIKVSAADAPALQTLLSQLYPKVSGDWFECTKAEGAAAFLHRFATAGAAVRYDSVHGKRTGGVIALDIALARNDREWMEKLPAEIDSRFIHKLYYGHFFCHVFHQDYLLKPGFDWMATKNAMLELLEKRNARYPAEHNVGHLYKAEETLTAHYRALDPCNCFNPGIGKTSKLKYWK</sequence>
<evidence type="ECO:0000256" key="3">
    <source>
        <dbReference type="ARBA" id="ARBA00022827"/>
    </source>
</evidence>
<keyword evidence="5" id="KW-0997">Cell inner membrane</keyword>
<keyword evidence="3 5" id="KW-0274">FAD</keyword>
<feature type="binding site" evidence="7">
    <location>
        <position position="251"/>
    </location>
    <ligand>
        <name>FAD</name>
        <dbReference type="ChEBI" id="CHEBI:57692"/>
    </ligand>
</feature>
<feature type="binding site" evidence="5 7">
    <location>
        <position position="153"/>
    </location>
    <ligand>
        <name>FAD</name>
        <dbReference type="ChEBI" id="CHEBI:57692"/>
    </ligand>
</feature>
<dbReference type="InterPro" id="IPR036318">
    <property type="entry name" value="FAD-bd_PCMH-like_sf"/>
</dbReference>
<dbReference type="GO" id="GO:0055085">
    <property type="term" value="P:transmembrane transport"/>
    <property type="evidence" value="ECO:0007669"/>
    <property type="project" value="InterPro"/>
</dbReference>
<dbReference type="Gene3D" id="3.30.70.610">
    <property type="entry name" value="D-lactate dehydrogenase, cap domain, subdomain 1"/>
    <property type="match status" value="2"/>
</dbReference>
<dbReference type="HAMAP" id="MF_02092">
    <property type="entry name" value="DLDH_Dld"/>
    <property type="match status" value="1"/>
</dbReference>
<feature type="binding site" evidence="5 7">
    <location>
        <position position="143"/>
    </location>
    <ligand>
        <name>FAD</name>
        <dbReference type="ChEBI" id="CHEBI:57692"/>
    </ligand>
</feature>
<dbReference type="RefSeq" id="WP_189492319.1">
    <property type="nucleotide sequence ID" value="NZ_BMZO01000011.1"/>
</dbReference>
<dbReference type="Proteomes" id="UP000641137">
    <property type="component" value="Unassembled WGS sequence"/>
</dbReference>
<dbReference type="EC" id="1.1.5.12" evidence="5"/>
<dbReference type="SUPFAM" id="SSF55103">
    <property type="entry name" value="FAD-linked oxidases, C-terminal domain"/>
    <property type="match status" value="1"/>
</dbReference>
<gene>
    <name evidence="5" type="primary">dld</name>
    <name evidence="9" type="ORF">GCM10010136_31300</name>
</gene>
<feature type="binding site" evidence="5 7">
    <location>
        <begin position="69"/>
        <end position="73"/>
    </location>
    <ligand>
        <name>FAD</name>
        <dbReference type="ChEBI" id="CHEBI:57692"/>
    </ligand>
</feature>
<keyword evidence="10" id="KW-1185">Reference proteome</keyword>
<dbReference type="InterPro" id="IPR016166">
    <property type="entry name" value="FAD-bd_PCMH"/>
</dbReference>
<dbReference type="InterPro" id="IPR051264">
    <property type="entry name" value="FAD-oxidored/transferase_4"/>
</dbReference>
<feature type="binding site" evidence="5 7">
    <location>
        <position position="136"/>
    </location>
    <ligand>
        <name>FAD</name>
        <dbReference type="ChEBI" id="CHEBI:57692"/>
    </ligand>
</feature>
<keyword evidence="5 6" id="KW-0874">Quinone</keyword>
<dbReference type="SUPFAM" id="SSF56176">
    <property type="entry name" value="FAD-binding/transporter-associated domain-like"/>
    <property type="match status" value="1"/>
</dbReference>
<accession>A0A8J3DR46</accession>
<evidence type="ECO:0000259" key="8">
    <source>
        <dbReference type="PROSITE" id="PS51387"/>
    </source>
</evidence>
<evidence type="ECO:0000256" key="5">
    <source>
        <dbReference type="HAMAP-Rule" id="MF_02092"/>
    </source>
</evidence>
<keyword evidence="2 5" id="KW-0285">Flavoprotein</keyword>
<dbReference type="GO" id="GO:0031234">
    <property type="term" value="C:extrinsic component of cytoplasmic side of plasma membrane"/>
    <property type="evidence" value="ECO:0007669"/>
    <property type="project" value="UniProtKB-UniRule"/>
</dbReference>
<dbReference type="Gene3D" id="3.30.1370.20">
    <property type="entry name" value="D-lactate dehydrogenase, cap domain, subdomain 2"/>
    <property type="match status" value="1"/>
</dbReference>
<proteinExistence type="inferred from homology"/>
<dbReference type="GO" id="GO:0071949">
    <property type="term" value="F:FAD binding"/>
    <property type="evidence" value="ECO:0007669"/>
    <property type="project" value="InterPro"/>
</dbReference>
<dbReference type="PANTHER" id="PTHR43716">
    <property type="entry name" value="D-2-HYDROXYGLUTARATE DEHYDROGENASE, MITOCHONDRIAL"/>
    <property type="match status" value="1"/>
</dbReference>
<reference evidence="9" key="1">
    <citation type="journal article" date="2014" name="Int. J. Syst. Evol. Microbiol.">
        <title>Complete genome sequence of Corynebacterium casei LMG S-19264T (=DSM 44701T), isolated from a smear-ripened cheese.</title>
        <authorList>
            <consortium name="US DOE Joint Genome Institute (JGI-PGF)"/>
            <person name="Walter F."/>
            <person name="Albersmeier A."/>
            <person name="Kalinowski J."/>
            <person name="Ruckert C."/>
        </authorList>
    </citation>
    <scope>NUCLEOTIDE SEQUENCE</scope>
    <source>
        <strain evidence="9">KCTC 42097</strain>
    </source>
</reference>
<evidence type="ECO:0000256" key="2">
    <source>
        <dbReference type="ARBA" id="ARBA00022630"/>
    </source>
</evidence>
<dbReference type="InterPro" id="IPR016164">
    <property type="entry name" value="FAD-linked_Oxase-like_C"/>
</dbReference>
<organism evidence="9 10">
    <name type="scientific">Limoniibacter endophyticus</name>
    <dbReference type="NCBI Taxonomy" id="1565040"/>
    <lineage>
        <taxon>Bacteria</taxon>
        <taxon>Pseudomonadati</taxon>
        <taxon>Pseudomonadota</taxon>
        <taxon>Alphaproteobacteria</taxon>
        <taxon>Hyphomicrobiales</taxon>
        <taxon>Bartonellaceae</taxon>
        <taxon>Limoniibacter</taxon>
    </lineage>
</organism>
<reference evidence="9" key="2">
    <citation type="submission" date="2020-09" db="EMBL/GenBank/DDBJ databases">
        <authorList>
            <person name="Sun Q."/>
            <person name="Kim S."/>
        </authorList>
    </citation>
    <scope>NUCLEOTIDE SEQUENCE</scope>
    <source>
        <strain evidence="9">KCTC 42097</strain>
    </source>
</reference>
<feature type="domain" description="FAD-binding PCMH-type" evidence="8">
    <location>
        <begin position="35"/>
        <end position="206"/>
    </location>
</feature>
<comment type="subcellular location">
    <subcellularLocation>
        <location evidence="5">Cell inner membrane</location>
        <topology evidence="5">Peripheral membrane protein</topology>
        <orientation evidence="5">Cytoplasmic side</orientation>
    </subcellularLocation>
</comment>
<dbReference type="AlphaFoldDB" id="A0A8J3DR46"/>
<evidence type="ECO:0000256" key="1">
    <source>
        <dbReference type="ARBA" id="ARBA00001974"/>
    </source>
</evidence>
<dbReference type="PANTHER" id="PTHR43716:SF1">
    <property type="entry name" value="D-2-HYDROXYGLUTARATE DEHYDROGENASE, MITOCHONDRIAL"/>
    <property type="match status" value="1"/>
</dbReference>
<dbReference type="GO" id="GO:0102029">
    <property type="term" value="F:D-lactate dehydrogenase (quinone) activity"/>
    <property type="evidence" value="ECO:0007669"/>
    <property type="project" value="UniProtKB-EC"/>
</dbReference>
<evidence type="ECO:0000256" key="4">
    <source>
        <dbReference type="ARBA" id="ARBA00023002"/>
    </source>
</evidence>
<evidence type="ECO:0000256" key="6">
    <source>
        <dbReference type="PIRNR" id="PIRNR000101"/>
    </source>
</evidence>
<dbReference type="PIRSF" id="PIRSF000101">
    <property type="entry name" value="D-lactate_dh"/>
    <property type="match status" value="1"/>
</dbReference>
<dbReference type="Gene3D" id="3.30.43.10">
    <property type="entry name" value="Uridine Diphospho-n-acetylenolpyruvylglucosamine Reductase, domain 2"/>
    <property type="match status" value="1"/>
</dbReference>